<reference evidence="1" key="1">
    <citation type="journal article" date="2017" name="Parasit. Vectors">
        <title>Sialotranscriptomics of Rhipicephalus zambeziensis reveals intricate expression profiles of secretory proteins and suggests tight temporal transcriptional regulation during blood-feeding.</title>
        <authorList>
            <person name="de Castro M.H."/>
            <person name="de Klerk D."/>
            <person name="Pienaar R."/>
            <person name="Rees D.J.G."/>
            <person name="Mans B.J."/>
        </authorList>
    </citation>
    <scope>NUCLEOTIDE SEQUENCE</scope>
    <source>
        <tissue evidence="1">Salivary glands</tissue>
    </source>
</reference>
<accession>A0A224Y9U4</accession>
<sequence>MGLISTLCWKYVRALRKSLGSEPIMQAVELFICIAYCSLKKSIKLVLNHVQGITTTFVSNQSKDPSINTQVTCLASAASKCQCEVLQSVLKPISGASSGATVSKSEIFRVGHH</sequence>
<dbReference type="AlphaFoldDB" id="A0A224Y9U4"/>
<protein>
    <submittedName>
        <fullName evidence="1">Uncharacterized protein</fullName>
    </submittedName>
</protein>
<dbReference type="EMBL" id="GFPF01002449">
    <property type="protein sequence ID" value="MAA13595.1"/>
    <property type="molecule type" value="Transcribed_RNA"/>
</dbReference>
<name>A0A224Y9U4_9ACAR</name>
<organism evidence="1">
    <name type="scientific">Rhipicephalus zambeziensis</name>
    <dbReference type="NCBI Taxonomy" id="60191"/>
    <lineage>
        <taxon>Eukaryota</taxon>
        <taxon>Metazoa</taxon>
        <taxon>Ecdysozoa</taxon>
        <taxon>Arthropoda</taxon>
        <taxon>Chelicerata</taxon>
        <taxon>Arachnida</taxon>
        <taxon>Acari</taxon>
        <taxon>Parasitiformes</taxon>
        <taxon>Ixodida</taxon>
        <taxon>Ixodoidea</taxon>
        <taxon>Ixodidae</taxon>
        <taxon>Rhipicephalinae</taxon>
        <taxon>Rhipicephalus</taxon>
        <taxon>Rhipicephalus</taxon>
    </lineage>
</organism>
<evidence type="ECO:0000313" key="1">
    <source>
        <dbReference type="EMBL" id="MAA13595.1"/>
    </source>
</evidence>
<proteinExistence type="predicted"/>